<dbReference type="WBParaSite" id="TCNE_0000142201-mRNA-1">
    <property type="protein sequence ID" value="TCNE_0000142201-mRNA-1"/>
    <property type="gene ID" value="TCNE_0000142201"/>
</dbReference>
<sequence length="88" mass="10172">MICSFDKAPLVKARTLICHGRSDNIVSVNHGAALQKRLSNATTPFWVDDATHQSIYCERKMWDRVQEFIFEELGIIAKWDKLIQQSSY</sequence>
<accession>A0A183TYV3</accession>
<reference evidence="1 2" key="2">
    <citation type="submission" date="2018-11" db="EMBL/GenBank/DDBJ databases">
        <authorList>
            <consortium name="Pathogen Informatics"/>
        </authorList>
    </citation>
    <scope>NUCLEOTIDE SEQUENCE [LARGE SCALE GENOMIC DNA]</scope>
</reference>
<reference evidence="3" key="1">
    <citation type="submission" date="2016-06" db="UniProtKB">
        <authorList>
            <consortium name="WormBaseParasite"/>
        </authorList>
    </citation>
    <scope>IDENTIFICATION</scope>
</reference>
<protein>
    <submittedName>
        <fullName evidence="3">Hydrolase_4 domain-containing protein</fullName>
    </submittedName>
</protein>
<evidence type="ECO:0000313" key="2">
    <source>
        <dbReference type="Proteomes" id="UP000050794"/>
    </source>
</evidence>
<dbReference type="Proteomes" id="UP000050794">
    <property type="component" value="Unassembled WGS sequence"/>
</dbReference>
<name>A0A183TYV3_TOXCA</name>
<gene>
    <name evidence="1" type="ORF">TCNE_LOCUS1423</name>
</gene>
<keyword evidence="2" id="KW-1185">Reference proteome</keyword>
<dbReference type="SUPFAM" id="SSF53474">
    <property type="entry name" value="alpha/beta-Hydrolases"/>
    <property type="match status" value="1"/>
</dbReference>
<dbReference type="InterPro" id="IPR029058">
    <property type="entry name" value="AB_hydrolase_fold"/>
</dbReference>
<dbReference type="AlphaFoldDB" id="A0A183TYV3"/>
<dbReference type="EMBL" id="UYWY01001054">
    <property type="protein sequence ID" value="VDM26137.1"/>
    <property type="molecule type" value="Genomic_DNA"/>
</dbReference>
<organism evidence="2 3">
    <name type="scientific">Toxocara canis</name>
    <name type="common">Canine roundworm</name>
    <dbReference type="NCBI Taxonomy" id="6265"/>
    <lineage>
        <taxon>Eukaryota</taxon>
        <taxon>Metazoa</taxon>
        <taxon>Ecdysozoa</taxon>
        <taxon>Nematoda</taxon>
        <taxon>Chromadorea</taxon>
        <taxon>Rhabditida</taxon>
        <taxon>Spirurina</taxon>
        <taxon>Ascaridomorpha</taxon>
        <taxon>Ascaridoidea</taxon>
        <taxon>Toxocaridae</taxon>
        <taxon>Toxocara</taxon>
    </lineage>
</organism>
<dbReference type="Gene3D" id="3.40.50.1820">
    <property type="entry name" value="alpha/beta hydrolase"/>
    <property type="match status" value="1"/>
</dbReference>
<proteinExistence type="predicted"/>
<evidence type="ECO:0000313" key="1">
    <source>
        <dbReference type="EMBL" id="VDM26137.1"/>
    </source>
</evidence>
<evidence type="ECO:0000313" key="3">
    <source>
        <dbReference type="WBParaSite" id="TCNE_0000142201-mRNA-1"/>
    </source>
</evidence>